<evidence type="ECO:0000313" key="2">
    <source>
        <dbReference type="EMBL" id="SPO37795.1"/>
    </source>
</evidence>
<feature type="region of interest" description="Disordered" evidence="1">
    <location>
        <begin position="1"/>
        <end position="23"/>
    </location>
</feature>
<dbReference type="Proteomes" id="UP000323386">
    <property type="component" value="Unassembled WGS sequence"/>
</dbReference>
<reference evidence="2 3" key="1">
    <citation type="submission" date="2018-03" db="EMBL/GenBank/DDBJ databases">
        <authorList>
            <person name="Guldener U."/>
        </authorList>
    </citation>
    <scope>NUCLEOTIDE SEQUENCE [LARGE SCALE GENOMIC DNA]</scope>
    <source>
        <strain evidence="2 3">DAOM196992</strain>
    </source>
</reference>
<organism evidence="2 3">
    <name type="scientific">Pseudozyma flocculosa</name>
    <dbReference type="NCBI Taxonomy" id="84751"/>
    <lineage>
        <taxon>Eukaryota</taxon>
        <taxon>Fungi</taxon>
        <taxon>Dikarya</taxon>
        <taxon>Basidiomycota</taxon>
        <taxon>Ustilaginomycotina</taxon>
        <taxon>Ustilaginomycetes</taxon>
        <taxon>Ustilaginales</taxon>
        <taxon>Ustilaginaceae</taxon>
        <taxon>Pseudozyma</taxon>
    </lineage>
</organism>
<evidence type="ECO:0000313" key="3">
    <source>
        <dbReference type="Proteomes" id="UP000323386"/>
    </source>
</evidence>
<sequence>MIAKPRADHKRSEQAAAASDRSSFDSVRSMPFRTYLSPTRLQIARPCSPWPAEHHHVPPLDPFNRTFSLMNSFATSVLLGSPQFSLRHGRRRRRRRRRRLGERAWVFPSEPSRGGPAAARNPRLRRPAGWVVAIFAVEEVRSVKAKLQCRQSCLAHDRRWPARFLCDISCLAWEDDAMFDRPCAGPRRATRPGTSKQAARAAVIQGPSPVSLAVRRRPFRMSLNRQRCHSAWFVWFRRSSLAPHLPLPATEKDRARGGASSARKRIRRDSSCLYASGHLRCLAWLGPPATKEAHGVPEEALGKSVASVRTSFDSRGVGPSPAAQPPTSRRPPLLPHPPWADTWAPPGIAMLNGRTEAVHAFDLCVGKRQIDGAR</sequence>
<keyword evidence="3" id="KW-1185">Reference proteome</keyword>
<feature type="compositionally biased region" description="Pro residues" evidence="1">
    <location>
        <begin position="322"/>
        <end position="338"/>
    </location>
</feature>
<accession>A0A5C3F1A5</accession>
<evidence type="ECO:0000256" key="1">
    <source>
        <dbReference type="SAM" id="MobiDB-lite"/>
    </source>
</evidence>
<name>A0A5C3F1A5_9BASI</name>
<dbReference type="AlphaFoldDB" id="A0A5C3F1A5"/>
<feature type="region of interest" description="Disordered" evidence="1">
    <location>
        <begin position="307"/>
        <end position="340"/>
    </location>
</feature>
<dbReference type="EMBL" id="OOIP01000008">
    <property type="protein sequence ID" value="SPO37795.1"/>
    <property type="molecule type" value="Genomic_DNA"/>
</dbReference>
<gene>
    <name evidence="2" type="ORF">PSFLO_03271</name>
</gene>
<proteinExistence type="predicted"/>
<protein>
    <submittedName>
        <fullName evidence="2">Uncharacterized protein</fullName>
    </submittedName>
</protein>